<evidence type="ECO:0000256" key="1">
    <source>
        <dbReference type="SAM" id="MobiDB-lite"/>
    </source>
</evidence>
<dbReference type="Proteomes" id="UP000550707">
    <property type="component" value="Unassembled WGS sequence"/>
</dbReference>
<organism evidence="2 3">
    <name type="scientific">Molossus molossus</name>
    <name type="common">Pallas' mastiff bat</name>
    <name type="synonym">Vespertilio molossus</name>
    <dbReference type="NCBI Taxonomy" id="27622"/>
    <lineage>
        <taxon>Eukaryota</taxon>
        <taxon>Metazoa</taxon>
        <taxon>Chordata</taxon>
        <taxon>Craniata</taxon>
        <taxon>Vertebrata</taxon>
        <taxon>Euteleostomi</taxon>
        <taxon>Mammalia</taxon>
        <taxon>Eutheria</taxon>
        <taxon>Laurasiatheria</taxon>
        <taxon>Chiroptera</taxon>
        <taxon>Yangochiroptera</taxon>
        <taxon>Molossidae</taxon>
        <taxon>Molossus</taxon>
    </lineage>
</organism>
<protein>
    <submittedName>
        <fullName evidence="2">Uncharacterized protein</fullName>
    </submittedName>
</protein>
<evidence type="ECO:0000313" key="2">
    <source>
        <dbReference type="EMBL" id="KAF6426503.1"/>
    </source>
</evidence>
<gene>
    <name evidence="2" type="ORF">HJG59_009191</name>
</gene>
<dbReference type="InParanoid" id="A0A7J8DTN9"/>
<reference evidence="2 3" key="1">
    <citation type="journal article" date="2020" name="Nature">
        <title>Six reference-quality genomes reveal evolution of bat adaptations.</title>
        <authorList>
            <person name="Jebb D."/>
            <person name="Huang Z."/>
            <person name="Pippel M."/>
            <person name="Hughes G.M."/>
            <person name="Lavrichenko K."/>
            <person name="Devanna P."/>
            <person name="Winkler S."/>
            <person name="Jermiin L.S."/>
            <person name="Skirmuntt E.C."/>
            <person name="Katzourakis A."/>
            <person name="Burkitt-Gray L."/>
            <person name="Ray D.A."/>
            <person name="Sullivan K.A.M."/>
            <person name="Roscito J.G."/>
            <person name="Kirilenko B.M."/>
            <person name="Davalos L.M."/>
            <person name="Corthals A.P."/>
            <person name="Power M.L."/>
            <person name="Jones G."/>
            <person name="Ransome R.D."/>
            <person name="Dechmann D.K.N."/>
            <person name="Locatelli A.G."/>
            <person name="Puechmaille S.J."/>
            <person name="Fedrigo O."/>
            <person name="Jarvis E.D."/>
            <person name="Hiller M."/>
            <person name="Vernes S.C."/>
            <person name="Myers E.W."/>
            <person name="Teeling E.C."/>
        </authorList>
    </citation>
    <scope>NUCLEOTIDE SEQUENCE [LARGE SCALE GENOMIC DNA]</scope>
    <source>
        <strain evidence="2">MMolMol1</strain>
        <tissue evidence="2">Muscle</tissue>
    </source>
</reference>
<dbReference type="EMBL" id="JACASF010000016">
    <property type="protein sequence ID" value="KAF6426503.1"/>
    <property type="molecule type" value="Genomic_DNA"/>
</dbReference>
<evidence type="ECO:0000313" key="3">
    <source>
        <dbReference type="Proteomes" id="UP000550707"/>
    </source>
</evidence>
<name>A0A7J8DTN9_MOLMO</name>
<keyword evidence="3" id="KW-1185">Reference proteome</keyword>
<accession>A0A7J8DTN9</accession>
<dbReference type="AlphaFoldDB" id="A0A7J8DTN9"/>
<sequence length="179" mass="19682">MELPTSWAWIQGGMKRLLFLPESPQTNRHTTGPALHEITRSTGGRKAAERSREAGVPVASPGGGCPSGKALLRHPEALLSHPNQVPAKRQAFPNTLTYNSSPFSVPFPLSLISRVRSHHYVNYSPLYLFTAIVLTLWSMELGSLLEMHLLGPHPRPKKRIRICGGGAQSSVSNHHLQIM</sequence>
<proteinExistence type="predicted"/>
<comment type="caution">
    <text evidence="2">The sequence shown here is derived from an EMBL/GenBank/DDBJ whole genome shotgun (WGS) entry which is preliminary data.</text>
</comment>
<feature type="region of interest" description="Disordered" evidence="1">
    <location>
        <begin position="26"/>
        <end position="66"/>
    </location>
</feature>